<dbReference type="PANTHER" id="PTHR45694">
    <property type="entry name" value="GLUTAREDOXIN 2"/>
    <property type="match status" value="1"/>
</dbReference>
<proteinExistence type="inferred from homology"/>
<evidence type="ECO:0000313" key="6">
    <source>
        <dbReference type="Proteomes" id="UP000193067"/>
    </source>
</evidence>
<organism evidence="5 6">
    <name type="scientific">Trametes coccinea (strain BRFM310)</name>
    <name type="common">Pycnoporus coccineus</name>
    <dbReference type="NCBI Taxonomy" id="1353009"/>
    <lineage>
        <taxon>Eukaryota</taxon>
        <taxon>Fungi</taxon>
        <taxon>Dikarya</taxon>
        <taxon>Basidiomycota</taxon>
        <taxon>Agaricomycotina</taxon>
        <taxon>Agaricomycetes</taxon>
        <taxon>Polyporales</taxon>
        <taxon>Polyporaceae</taxon>
        <taxon>Trametes</taxon>
    </lineage>
</organism>
<protein>
    <submittedName>
        <fullName evidence="5">Glutaredoxin</fullName>
    </submittedName>
</protein>
<dbReference type="GO" id="GO:0004362">
    <property type="term" value="F:glutathione-disulfide reductase (NADPH) activity"/>
    <property type="evidence" value="ECO:0007669"/>
    <property type="project" value="UniProtKB-ARBA"/>
</dbReference>
<dbReference type="GO" id="GO:0005796">
    <property type="term" value="C:Golgi lumen"/>
    <property type="evidence" value="ECO:0007669"/>
    <property type="project" value="TreeGrafter"/>
</dbReference>
<dbReference type="Gene3D" id="3.40.30.10">
    <property type="entry name" value="Glutaredoxin"/>
    <property type="match status" value="1"/>
</dbReference>
<dbReference type="Pfam" id="PF00462">
    <property type="entry name" value="Glutaredoxin"/>
    <property type="match status" value="1"/>
</dbReference>
<reference evidence="5 6" key="1">
    <citation type="journal article" date="2015" name="Biotechnol. Biofuels">
        <title>Enhanced degradation of softwood versus hardwood by the white-rot fungus Pycnoporus coccineus.</title>
        <authorList>
            <person name="Couturier M."/>
            <person name="Navarro D."/>
            <person name="Chevret D."/>
            <person name="Henrissat B."/>
            <person name="Piumi F."/>
            <person name="Ruiz-Duenas F.J."/>
            <person name="Martinez A.T."/>
            <person name="Grigoriev I.V."/>
            <person name="Riley R."/>
            <person name="Lipzen A."/>
            <person name="Berrin J.G."/>
            <person name="Master E.R."/>
            <person name="Rosso M.N."/>
        </authorList>
    </citation>
    <scope>NUCLEOTIDE SEQUENCE [LARGE SCALE GENOMIC DNA]</scope>
    <source>
        <strain evidence="5 6">BRFM310</strain>
    </source>
</reference>
<dbReference type="EMBL" id="KZ084089">
    <property type="protein sequence ID" value="OSD06997.1"/>
    <property type="molecule type" value="Genomic_DNA"/>
</dbReference>
<dbReference type="GO" id="GO:0000324">
    <property type="term" value="C:fungal-type vacuole"/>
    <property type="evidence" value="ECO:0007669"/>
    <property type="project" value="TreeGrafter"/>
</dbReference>
<sequence>MSLPHHGNTPRPDDPQMASPSKHHSARPWTGSPYRRRRILWTVVLVFLTGFIYVWLYGPPPSLGSLSPSWKDFGYTPGSSPAGLVAQAKPQYAGEGSYADVREIDALLHFILNQTERRLDEDGGLIRVEGLGSIPVDASQPVDLRVYAANGDYNWAEHKKRLARHPLVVFSKTYCPYSQRAKALLETYHITPAPRIVEVNVRSDGPQIQAILARLTGRRTVPNILLNGESIGGSDDIHQMHDAGRLKGLLEENGLVVSAKEDAE</sequence>
<dbReference type="SUPFAM" id="SSF52833">
    <property type="entry name" value="Thioredoxin-like"/>
    <property type="match status" value="1"/>
</dbReference>
<feature type="transmembrane region" description="Helical" evidence="3">
    <location>
        <begin position="39"/>
        <end position="58"/>
    </location>
</feature>
<keyword evidence="3" id="KW-0812">Transmembrane</keyword>
<evidence type="ECO:0000256" key="3">
    <source>
        <dbReference type="SAM" id="Phobius"/>
    </source>
</evidence>
<keyword evidence="3" id="KW-1133">Transmembrane helix</keyword>
<evidence type="ECO:0000259" key="4">
    <source>
        <dbReference type="Pfam" id="PF00462"/>
    </source>
</evidence>
<name>A0A1Y2J100_TRAC3</name>
<dbReference type="PROSITE" id="PS51354">
    <property type="entry name" value="GLUTAREDOXIN_2"/>
    <property type="match status" value="1"/>
</dbReference>
<keyword evidence="3" id="KW-0472">Membrane</keyword>
<dbReference type="AlphaFoldDB" id="A0A1Y2J100"/>
<comment type="similarity">
    <text evidence="1">Belongs to the glutaredoxin family. Monothiol subfamily.</text>
</comment>
<dbReference type="Proteomes" id="UP000193067">
    <property type="component" value="Unassembled WGS sequence"/>
</dbReference>
<dbReference type="CDD" id="cd03419">
    <property type="entry name" value="GRX_GRXh_1_2_like"/>
    <property type="match status" value="1"/>
</dbReference>
<feature type="region of interest" description="Disordered" evidence="2">
    <location>
        <begin position="1"/>
        <end position="29"/>
    </location>
</feature>
<dbReference type="OrthoDB" id="423313at2759"/>
<dbReference type="PANTHER" id="PTHR45694:SF5">
    <property type="entry name" value="GLUTAREDOXIN 2"/>
    <property type="match status" value="1"/>
</dbReference>
<dbReference type="FunFam" id="3.40.30.10:FF:000093">
    <property type="entry name" value="Glutaredoxin 2"/>
    <property type="match status" value="1"/>
</dbReference>
<keyword evidence="6" id="KW-1185">Reference proteome</keyword>
<dbReference type="GO" id="GO:0005801">
    <property type="term" value="C:cis-Golgi network"/>
    <property type="evidence" value="ECO:0007669"/>
    <property type="project" value="UniProtKB-ARBA"/>
</dbReference>
<dbReference type="NCBIfam" id="TIGR02180">
    <property type="entry name" value="GRX_euk"/>
    <property type="match status" value="1"/>
</dbReference>
<evidence type="ECO:0000256" key="1">
    <source>
        <dbReference type="ARBA" id="ARBA00009630"/>
    </source>
</evidence>
<dbReference type="InterPro" id="IPR002109">
    <property type="entry name" value="Glutaredoxin"/>
</dbReference>
<feature type="domain" description="Glutaredoxin" evidence="4">
    <location>
        <begin position="168"/>
        <end position="231"/>
    </location>
</feature>
<dbReference type="InterPro" id="IPR011899">
    <property type="entry name" value="Glutaredoxin_euk/vir"/>
</dbReference>
<evidence type="ECO:0000256" key="2">
    <source>
        <dbReference type="SAM" id="MobiDB-lite"/>
    </source>
</evidence>
<dbReference type="InterPro" id="IPR014025">
    <property type="entry name" value="Glutaredoxin_subgr"/>
</dbReference>
<evidence type="ECO:0000313" key="5">
    <source>
        <dbReference type="EMBL" id="OSD06997.1"/>
    </source>
</evidence>
<dbReference type="STRING" id="1353009.A0A1Y2J100"/>
<dbReference type="InterPro" id="IPR036249">
    <property type="entry name" value="Thioredoxin-like_sf"/>
</dbReference>
<dbReference type="GO" id="GO:0034599">
    <property type="term" value="P:cellular response to oxidative stress"/>
    <property type="evidence" value="ECO:0007669"/>
    <property type="project" value="TreeGrafter"/>
</dbReference>
<accession>A0A1Y2J100</accession>
<dbReference type="PRINTS" id="PR00160">
    <property type="entry name" value="GLUTAREDOXIN"/>
</dbReference>
<gene>
    <name evidence="5" type="ORF">PYCCODRAFT_1431181</name>
</gene>